<dbReference type="PROSITE" id="PS50011">
    <property type="entry name" value="PROTEIN_KINASE_DOM"/>
    <property type="match status" value="1"/>
</dbReference>
<dbReference type="PANTHER" id="PTHR24359:SF26">
    <property type="entry name" value="SERINE_THREONINE-PROTEIN KINASE MENG-PO"/>
    <property type="match status" value="1"/>
</dbReference>
<dbReference type="InterPro" id="IPR011009">
    <property type="entry name" value="Kinase-like_dom_sf"/>
</dbReference>
<dbReference type="InterPro" id="IPR008271">
    <property type="entry name" value="Ser/Thr_kinase_AS"/>
</dbReference>
<evidence type="ECO:0000313" key="3">
    <source>
        <dbReference type="Proteomes" id="UP001153620"/>
    </source>
</evidence>
<dbReference type="OrthoDB" id="6513151at2759"/>
<dbReference type="PANTHER" id="PTHR24359">
    <property type="entry name" value="SERINE/THREONINE-PROTEIN KINASE SBK1"/>
    <property type="match status" value="1"/>
</dbReference>
<dbReference type="InterPro" id="IPR000719">
    <property type="entry name" value="Prot_kinase_dom"/>
</dbReference>
<name>A0A9N9RS44_9DIPT</name>
<evidence type="ECO:0000313" key="2">
    <source>
        <dbReference type="EMBL" id="CAG9801437.1"/>
    </source>
</evidence>
<dbReference type="GO" id="GO:0004674">
    <property type="term" value="F:protein serine/threonine kinase activity"/>
    <property type="evidence" value="ECO:0007669"/>
    <property type="project" value="TreeGrafter"/>
</dbReference>
<sequence>MMFSNNILKFQFMDKIKEEKLRYYTKGEMIKISESKSDTSIISHLYRTITKNRRRLSTSGNVLHRIPTEYELQFMNFSDEYDIEKTVAEGHFAKIFLTKHKITQTNVILKALHKELTSIKEFIKEFHYNYQLSHHPCILSCYQVKFQTNDYYVFAMEYAPYGDLSHHVGASGIPESCCKKIADQLSSALGFMHQKSLVHRDLKLENILIFALDFSRIKLCDFGGTTREGLLVYRNNNTWISFLPPEVLEVVRNERYAVRSTSDTWQFGILLYICLTGSSPWKEANWVSDSKYCAFMKYQKRETTKIPENFKKFTPRLLRAFRRFFDHNEEDRAKASDITKYLKDKWLNTKVSTLSTGSLHHSSSFRVSHANSDQDSIKYINHKDAKHTNDEKARIKRLMSTFGIHQDKHPITDQTTIAEIRVTQWLNDNERNFRQYDALEEDLDLSYWQKDESFYDYNQNDGQDFFK</sequence>
<dbReference type="EMBL" id="OU895877">
    <property type="protein sequence ID" value="CAG9801437.1"/>
    <property type="molecule type" value="Genomic_DNA"/>
</dbReference>
<dbReference type="PROSITE" id="PS00108">
    <property type="entry name" value="PROTEIN_KINASE_ST"/>
    <property type="match status" value="1"/>
</dbReference>
<dbReference type="Gene3D" id="1.10.510.10">
    <property type="entry name" value="Transferase(Phosphotransferase) domain 1"/>
    <property type="match status" value="1"/>
</dbReference>
<dbReference type="SMART" id="SM00220">
    <property type="entry name" value="S_TKc"/>
    <property type="match status" value="1"/>
</dbReference>
<dbReference type="AlphaFoldDB" id="A0A9N9RS44"/>
<dbReference type="Pfam" id="PF00069">
    <property type="entry name" value="Pkinase"/>
    <property type="match status" value="1"/>
</dbReference>
<dbReference type="Proteomes" id="UP001153620">
    <property type="component" value="Chromosome 1"/>
</dbReference>
<organism evidence="2 3">
    <name type="scientific">Chironomus riparius</name>
    <dbReference type="NCBI Taxonomy" id="315576"/>
    <lineage>
        <taxon>Eukaryota</taxon>
        <taxon>Metazoa</taxon>
        <taxon>Ecdysozoa</taxon>
        <taxon>Arthropoda</taxon>
        <taxon>Hexapoda</taxon>
        <taxon>Insecta</taxon>
        <taxon>Pterygota</taxon>
        <taxon>Neoptera</taxon>
        <taxon>Endopterygota</taxon>
        <taxon>Diptera</taxon>
        <taxon>Nematocera</taxon>
        <taxon>Chironomoidea</taxon>
        <taxon>Chironomidae</taxon>
        <taxon>Chironominae</taxon>
        <taxon>Chironomus</taxon>
    </lineage>
</organism>
<gene>
    <name evidence="2" type="ORF">CHIRRI_LOCUS4365</name>
</gene>
<dbReference type="GO" id="GO:0005524">
    <property type="term" value="F:ATP binding"/>
    <property type="evidence" value="ECO:0007669"/>
    <property type="project" value="InterPro"/>
</dbReference>
<feature type="domain" description="Protein kinase" evidence="1">
    <location>
        <begin position="81"/>
        <end position="347"/>
    </location>
</feature>
<keyword evidence="3" id="KW-1185">Reference proteome</keyword>
<accession>A0A9N9RS44</accession>
<reference evidence="2" key="1">
    <citation type="submission" date="2022-01" db="EMBL/GenBank/DDBJ databases">
        <authorList>
            <person name="King R."/>
        </authorList>
    </citation>
    <scope>NUCLEOTIDE SEQUENCE</scope>
</reference>
<evidence type="ECO:0000259" key="1">
    <source>
        <dbReference type="PROSITE" id="PS50011"/>
    </source>
</evidence>
<dbReference type="SUPFAM" id="SSF56112">
    <property type="entry name" value="Protein kinase-like (PK-like)"/>
    <property type="match status" value="1"/>
</dbReference>
<proteinExistence type="predicted"/>
<reference evidence="2" key="2">
    <citation type="submission" date="2022-10" db="EMBL/GenBank/DDBJ databases">
        <authorList>
            <consortium name="ENA_rothamsted_submissions"/>
            <consortium name="culmorum"/>
            <person name="King R."/>
        </authorList>
    </citation>
    <scope>NUCLEOTIDE SEQUENCE</scope>
</reference>
<protein>
    <recommendedName>
        <fullName evidence="1">Protein kinase domain-containing protein</fullName>
    </recommendedName>
</protein>